<organism evidence="1 2">
    <name type="scientific">Mycena venus</name>
    <dbReference type="NCBI Taxonomy" id="2733690"/>
    <lineage>
        <taxon>Eukaryota</taxon>
        <taxon>Fungi</taxon>
        <taxon>Dikarya</taxon>
        <taxon>Basidiomycota</taxon>
        <taxon>Agaricomycotina</taxon>
        <taxon>Agaricomycetes</taxon>
        <taxon>Agaricomycetidae</taxon>
        <taxon>Agaricales</taxon>
        <taxon>Marasmiineae</taxon>
        <taxon>Mycenaceae</taxon>
        <taxon>Mycena</taxon>
    </lineage>
</organism>
<protein>
    <submittedName>
        <fullName evidence="1">Uncharacterized protein</fullName>
    </submittedName>
</protein>
<evidence type="ECO:0000313" key="2">
    <source>
        <dbReference type="Proteomes" id="UP000620124"/>
    </source>
</evidence>
<reference evidence="1" key="1">
    <citation type="submission" date="2020-05" db="EMBL/GenBank/DDBJ databases">
        <title>Mycena genomes resolve the evolution of fungal bioluminescence.</title>
        <authorList>
            <person name="Tsai I.J."/>
        </authorList>
    </citation>
    <scope>NUCLEOTIDE SEQUENCE</scope>
    <source>
        <strain evidence="1">CCC161011</strain>
    </source>
</reference>
<sequence>MTFSCAGVSVKGTVFSRPRAGLGAGWGIGEKVERPRSGNFELQHGPLPTKPAAERIVAVLFIQFSFQSFNTRMLIILLSDRSSNHPRAGPSISQSRCALFWTASGLSVFGAALRTMLPESSMFVKCCLWQALSSSRTARRI</sequence>
<keyword evidence="2" id="KW-1185">Reference proteome</keyword>
<dbReference type="AlphaFoldDB" id="A0A8H7DHN2"/>
<dbReference type="OrthoDB" id="3056652at2759"/>
<name>A0A8H7DHN2_9AGAR</name>
<dbReference type="EMBL" id="JACAZI010000001">
    <property type="protein sequence ID" value="KAF7371741.1"/>
    <property type="molecule type" value="Genomic_DNA"/>
</dbReference>
<accession>A0A8H7DHN2</accession>
<gene>
    <name evidence="1" type="ORF">MVEN_00030600</name>
</gene>
<dbReference type="Proteomes" id="UP000620124">
    <property type="component" value="Unassembled WGS sequence"/>
</dbReference>
<proteinExistence type="predicted"/>
<comment type="caution">
    <text evidence="1">The sequence shown here is derived from an EMBL/GenBank/DDBJ whole genome shotgun (WGS) entry which is preliminary data.</text>
</comment>
<evidence type="ECO:0000313" key="1">
    <source>
        <dbReference type="EMBL" id="KAF7371741.1"/>
    </source>
</evidence>